<evidence type="ECO:0000256" key="5">
    <source>
        <dbReference type="ARBA" id="ARBA00022833"/>
    </source>
</evidence>
<sequence length="516" mass="59341">LSSANLGMLQESLMEERNNSAIMAYEKYLAETAIALNASREVAEMDAKDVVDLEKELASIMVPREDKRDHSKRLNPVSLNDLNSISDNLDIVRALRTSFDTVNITLAKNERIISYYPTYIGNLSSVLQRFSNRTIQNLFGFSYAVTRVAGLTRKLRDIKLEYDMVVNGVESEPHRKDFCIQKTSAAFWKGLSKQYVLRKFPKAAKDYLKKMIKHLMKEFHRIIEEATWMSGHTKVGAFAKLASMRQSLGYPDEDFEDSDIEKFYENHTMKYMDYYNNEVIRFNQARQLMLKSLRQPSSKNQWELPPHEVNAGYDPNQNLLMFLAGILQPPLFSETYQHYINYGGMGVVIGHEITHGFDDEGSQYDKDGNLRNWWTEEDRQSFRDRAQCIIDQNSNTNVVEVNITLNGVNTQGETIADRGGLKESFRAYQRKVKRCGTELLLPGLHLTQDQLFFLAFGQLFCEKWKPPILKMLLASGSHLPARYRINGALQNSEEFAKAYNCPLGSFMNPQKKCSVW</sequence>
<keyword evidence="3" id="KW-0479">Metal-binding</keyword>
<dbReference type="PROSITE" id="PS51885">
    <property type="entry name" value="NEPRILYSIN"/>
    <property type="match status" value="1"/>
</dbReference>
<name>A0A8S3YEI1_9EUPU</name>
<evidence type="ECO:0000259" key="8">
    <source>
        <dbReference type="Pfam" id="PF05649"/>
    </source>
</evidence>
<dbReference type="PANTHER" id="PTHR11733:SF133">
    <property type="entry name" value="PHOSPHATE-REGULATING NEUTRAL ENDOPEPTIDASE PHEX"/>
    <property type="match status" value="1"/>
</dbReference>
<keyword evidence="2" id="KW-0645">Protease</keyword>
<dbReference type="GO" id="GO:0005886">
    <property type="term" value="C:plasma membrane"/>
    <property type="evidence" value="ECO:0007669"/>
    <property type="project" value="TreeGrafter"/>
</dbReference>
<evidence type="ECO:0000256" key="1">
    <source>
        <dbReference type="ARBA" id="ARBA00001947"/>
    </source>
</evidence>
<dbReference type="Pfam" id="PF05649">
    <property type="entry name" value="Peptidase_M13_N"/>
    <property type="match status" value="1"/>
</dbReference>
<reference evidence="9" key="1">
    <citation type="submission" date="2021-04" db="EMBL/GenBank/DDBJ databases">
        <authorList>
            <consortium name="Molecular Ecology Group"/>
        </authorList>
    </citation>
    <scope>NUCLEOTIDE SEQUENCE</scope>
</reference>
<comment type="cofactor">
    <cofactor evidence="1">
        <name>Zn(2+)</name>
        <dbReference type="ChEBI" id="CHEBI:29105"/>
    </cofactor>
</comment>
<feature type="domain" description="Peptidase M13 N-terminal" evidence="8">
    <location>
        <begin position="3"/>
        <end position="251"/>
    </location>
</feature>
<evidence type="ECO:0000313" key="9">
    <source>
        <dbReference type="EMBL" id="CAG5114828.1"/>
    </source>
</evidence>
<keyword evidence="10" id="KW-1185">Reference proteome</keyword>
<keyword evidence="6" id="KW-0482">Metalloprotease</keyword>
<evidence type="ECO:0000256" key="2">
    <source>
        <dbReference type="ARBA" id="ARBA00022670"/>
    </source>
</evidence>
<proteinExistence type="predicted"/>
<dbReference type="InterPro" id="IPR000718">
    <property type="entry name" value="Peptidase_M13"/>
</dbReference>
<evidence type="ECO:0000313" key="10">
    <source>
        <dbReference type="Proteomes" id="UP000678393"/>
    </source>
</evidence>
<dbReference type="GO" id="GO:0016485">
    <property type="term" value="P:protein processing"/>
    <property type="evidence" value="ECO:0007669"/>
    <property type="project" value="TreeGrafter"/>
</dbReference>
<dbReference type="AlphaFoldDB" id="A0A8S3YEI1"/>
<dbReference type="CDD" id="cd08662">
    <property type="entry name" value="M13"/>
    <property type="match status" value="1"/>
</dbReference>
<dbReference type="PRINTS" id="PR00786">
    <property type="entry name" value="NEPRILYSIN"/>
</dbReference>
<evidence type="ECO:0000259" key="7">
    <source>
        <dbReference type="Pfam" id="PF01431"/>
    </source>
</evidence>
<organism evidence="9 10">
    <name type="scientific">Candidula unifasciata</name>
    <dbReference type="NCBI Taxonomy" id="100452"/>
    <lineage>
        <taxon>Eukaryota</taxon>
        <taxon>Metazoa</taxon>
        <taxon>Spiralia</taxon>
        <taxon>Lophotrochozoa</taxon>
        <taxon>Mollusca</taxon>
        <taxon>Gastropoda</taxon>
        <taxon>Heterobranchia</taxon>
        <taxon>Euthyneura</taxon>
        <taxon>Panpulmonata</taxon>
        <taxon>Eupulmonata</taxon>
        <taxon>Stylommatophora</taxon>
        <taxon>Helicina</taxon>
        <taxon>Helicoidea</taxon>
        <taxon>Geomitridae</taxon>
        <taxon>Candidula</taxon>
    </lineage>
</organism>
<dbReference type="EMBL" id="CAJHNH020000043">
    <property type="protein sequence ID" value="CAG5114828.1"/>
    <property type="molecule type" value="Genomic_DNA"/>
</dbReference>
<evidence type="ECO:0000256" key="4">
    <source>
        <dbReference type="ARBA" id="ARBA00022801"/>
    </source>
</evidence>
<dbReference type="Proteomes" id="UP000678393">
    <property type="component" value="Unassembled WGS sequence"/>
</dbReference>
<dbReference type="InterPro" id="IPR024079">
    <property type="entry name" value="MetalloPept_cat_dom_sf"/>
</dbReference>
<feature type="domain" description="Peptidase M13 C-terminal" evidence="7">
    <location>
        <begin position="310"/>
        <end position="515"/>
    </location>
</feature>
<dbReference type="OrthoDB" id="6475849at2759"/>
<dbReference type="InterPro" id="IPR008753">
    <property type="entry name" value="Peptidase_M13_N"/>
</dbReference>
<comment type="caution">
    <text evidence="9">The sequence shown here is derived from an EMBL/GenBank/DDBJ whole genome shotgun (WGS) entry which is preliminary data.</text>
</comment>
<keyword evidence="4" id="KW-0378">Hydrolase</keyword>
<dbReference type="Pfam" id="PF01431">
    <property type="entry name" value="Peptidase_M13"/>
    <property type="match status" value="1"/>
</dbReference>
<dbReference type="GO" id="GO:0004222">
    <property type="term" value="F:metalloendopeptidase activity"/>
    <property type="evidence" value="ECO:0007669"/>
    <property type="project" value="InterPro"/>
</dbReference>
<protein>
    <submittedName>
        <fullName evidence="9">Uncharacterized protein</fullName>
    </submittedName>
</protein>
<dbReference type="GO" id="GO:0046872">
    <property type="term" value="F:metal ion binding"/>
    <property type="evidence" value="ECO:0007669"/>
    <property type="project" value="UniProtKB-KW"/>
</dbReference>
<evidence type="ECO:0000256" key="6">
    <source>
        <dbReference type="ARBA" id="ARBA00023049"/>
    </source>
</evidence>
<keyword evidence="5" id="KW-0862">Zinc</keyword>
<feature type="non-terminal residue" evidence="9">
    <location>
        <position position="516"/>
    </location>
</feature>
<dbReference type="PANTHER" id="PTHR11733">
    <property type="entry name" value="ZINC METALLOPROTEASE FAMILY M13 NEPRILYSIN-RELATED"/>
    <property type="match status" value="1"/>
</dbReference>
<accession>A0A8S3YEI1</accession>
<evidence type="ECO:0000256" key="3">
    <source>
        <dbReference type="ARBA" id="ARBA00022723"/>
    </source>
</evidence>
<dbReference type="Gene3D" id="1.10.1380.10">
    <property type="entry name" value="Neutral endopeptidase , domain2"/>
    <property type="match status" value="1"/>
</dbReference>
<dbReference type="InterPro" id="IPR018497">
    <property type="entry name" value="Peptidase_M13_C"/>
</dbReference>
<dbReference type="Gene3D" id="3.40.390.10">
    <property type="entry name" value="Collagenase (Catalytic Domain)"/>
    <property type="match status" value="1"/>
</dbReference>
<dbReference type="InterPro" id="IPR042089">
    <property type="entry name" value="Peptidase_M13_dom_2"/>
</dbReference>
<gene>
    <name evidence="9" type="ORF">CUNI_LOCUS386</name>
</gene>
<dbReference type="SUPFAM" id="SSF55486">
    <property type="entry name" value="Metalloproteases ('zincins'), catalytic domain"/>
    <property type="match status" value="1"/>
</dbReference>